<accession>A0A023DAX8</accession>
<keyword evidence="3" id="KW-0472">Membrane</keyword>
<dbReference type="AlphaFoldDB" id="A0A023DAX8"/>
<feature type="transmembrane region" description="Helical" evidence="3">
    <location>
        <begin position="272"/>
        <end position="289"/>
    </location>
</feature>
<sequence>MIIEGQLYGRSVKMFAERPSNVYEMLVDSAKKFPTKEALIKDDVRLNYTELKKQVDIVADNLIQKQVKKGDRIALLLGNEIEFVLTVLACAKIGAVFVPLNTKLTANELIYMITNSGAKILITDSRLVKPLEDWLINSKFIPYCYLIDDHQPLKNMYSFKNELLKEPLESEPVYTAPLETEALYIMYTSGTTGLPKGAVGSHINAIHSCLSYKYVLNTDHHVRTLIAVPLFHVTGLIGQLLHVILVGGTAVLMDRYRTEPFIRLINAEKITFLFNVPTIYIMMMSHPLFKSFSYDFVQIVAYGGAPMSKETIKQLKTYFPNASMHNAYGATETTSPTTIMPKNYPVEKTSSVGLPVPVADLKIVNDHGADCGPAEIGELYIKGPMVIKEYWNNKEANLTSFSEDGYWKSGDIAYIDQDGFVYIMDRKKDVINRGGEKIYSVEIENILYAHPKILEAAVVGVKDPLFGEEVKAYIVKKPGEELTEEEVIAFARKYLSEFKVPKQVEFIEELPRNPGGKILKNKLIEMSMTNKS</sequence>
<protein>
    <submittedName>
        <fullName evidence="6">Long-chain-fatty-acid--CoA ligase</fullName>
    </submittedName>
</protein>
<comment type="similarity">
    <text evidence="1">Belongs to the ATP-dependent AMP-binding enzyme family.</text>
</comment>
<dbReference type="Proteomes" id="UP000023561">
    <property type="component" value="Unassembled WGS sequence"/>
</dbReference>
<dbReference type="EMBL" id="BAWO01000004">
    <property type="protein sequence ID" value="GAJ38478.1"/>
    <property type="molecule type" value="Genomic_DNA"/>
</dbReference>
<proteinExistence type="inferred from homology"/>
<keyword evidence="3" id="KW-0812">Transmembrane</keyword>
<comment type="caution">
    <text evidence="6">The sequence shown here is derived from an EMBL/GenBank/DDBJ whole genome shotgun (WGS) entry which is preliminary data.</text>
</comment>
<evidence type="ECO:0000259" key="4">
    <source>
        <dbReference type="Pfam" id="PF00501"/>
    </source>
</evidence>
<gene>
    <name evidence="6" type="primary">fadD</name>
    <name evidence="6" type="ORF">GCA01S_004_00780</name>
</gene>
<dbReference type="PROSITE" id="PS00455">
    <property type="entry name" value="AMP_BINDING"/>
    <property type="match status" value="1"/>
</dbReference>
<dbReference type="OrthoDB" id="9765680at2"/>
<keyword evidence="2 6" id="KW-0436">Ligase</keyword>
<dbReference type="Pfam" id="PF00501">
    <property type="entry name" value="AMP-binding"/>
    <property type="match status" value="1"/>
</dbReference>
<evidence type="ECO:0000256" key="1">
    <source>
        <dbReference type="ARBA" id="ARBA00006432"/>
    </source>
</evidence>
<dbReference type="InterPro" id="IPR050237">
    <property type="entry name" value="ATP-dep_AMP-bd_enzyme"/>
</dbReference>
<evidence type="ECO:0000313" key="6">
    <source>
        <dbReference type="EMBL" id="GAJ38478.1"/>
    </source>
</evidence>
<organism evidence="6 7">
    <name type="scientific">Parageobacillus caldoxylosilyticus NBRC 107762</name>
    <dbReference type="NCBI Taxonomy" id="1220594"/>
    <lineage>
        <taxon>Bacteria</taxon>
        <taxon>Bacillati</taxon>
        <taxon>Bacillota</taxon>
        <taxon>Bacilli</taxon>
        <taxon>Bacillales</taxon>
        <taxon>Anoxybacillaceae</taxon>
        <taxon>Saccharococcus</taxon>
    </lineage>
</organism>
<dbReference type="InterPro" id="IPR042099">
    <property type="entry name" value="ANL_N_sf"/>
</dbReference>
<dbReference type="InterPro" id="IPR025110">
    <property type="entry name" value="AMP-bd_C"/>
</dbReference>
<dbReference type="InterPro" id="IPR045851">
    <property type="entry name" value="AMP-bd_C_sf"/>
</dbReference>
<dbReference type="GO" id="GO:0016878">
    <property type="term" value="F:acid-thiol ligase activity"/>
    <property type="evidence" value="ECO:0007669"/>
    <property type="project" value="UniProtKB-ARBA"/>
</dbReference>
<dbReference type="Gene3D" id="3.40.50.12780">
    <property type="entry name" value="N-terminal domain of ligase-like"/>
    <property type="match status" value="1"/>
</dbReference>
<dbReference type="RefSeq" id="WP_017436947.1">
    <property type="nucleotide sequence ID" value="NZ_BAWO01000004.1"/>
</dbReference>
<dbReference type="PANTHER" id="PTHR43767">
    <property type="entry name" value="LONG-CHAIN-FATTY-ACID--COA LIGASE"/>
    <property type="match status" value="1"/>
</dbReference>
<dbReference type="InterPro" id="IPR000873">
    <property type="entry name" value="AMP-dep_synth/lig_dom"/>
</dbReference>
<reference evidence="6 7" key="1">
    <citation type="submission" date="2014-04" db="EMBL/GenBank/DDBJ databases">
        <title>Whole genome shotgun sequence of Geobacillus caldoxylosilyticus NBRC 107762.</title>
        <authorList>
            <person name="Hosoyama A."/>
            <person name="Hosoyama Y."/>
            <person name="Katano-Makiyama Y."/>
            <person name="Tsuchikane K."/>
            <person name="Ohji S."/>
            <person name="Ichikawa N."/>
            <person name="Yamazoe A."/>
            <person name="Fujita N."/>
        </authorList>
    </citation>
    <scope>NUCLEOTIDE SEQUENCE [LARGE SCALE GENOMIC DNA]</scope>
    <source>
        <strain evidence="6 7">NBRC 107762</strain>
    </source>
</reference>
<dbReference type="Gene3D" id="3.30.300.30">
    <property type="match status" value="1"/>
</dbReference>
<evidence type="ECO:0000256" key="3">
    <source>
        <dbReference type="SAM" id="Phobius"/>
    </source>
</evidence>
<evidence type="ECO:0000259" key="5">
    <source>
        <dbReference type="Pfam" id="PF13193"/>
    </source>
</evidence>
<feature type="domain" description="AMP-binding enzyme C-terminal" evidence="5">
    <location>
        <begin position="442"/>
        <end position="517"/>
    </location>
</feature>
<feature type="domain" description="AMP-dependent synthetase/ligase" evidence="4">
    <location>
        <begin position="28"/>
        <end position="391"/>
    </location>
</feature>
<name>A0A023DAX8_9BACL</name>
<dbReference type="SUPFAM" id="SSF56801">
    <property type="entry name" value="Acetyl-CoA synthetase-like"/>
    <property type="match status" value="1"/>
</dbReference>
<dbReference type="Pfam" id="PF13193">
    <property type="entry name" value="AMP-binding_C"/>
    <property type="match status" value="1"/>
</dbReference>
<dbReference type="FunFam" id="3.30.300.30:FF:000008">
    <property type="entry name" value="2,3-dihydroxybenzoate-AMP ligase"/>
    <property type="match status" value="1"/>
</dbReference>
<evidence type="ECO:0000256" key="2">
    <source>
        <dbReference type="ARBA" id="ARBA00022598"/>
    </source>
</evidence>
<dbReference type="PANTHER" id="PTHR43767:SF1">
    <property type="entry name" value="NONRIBOSOMAL PEPTIDE SYNTHASE PES1 (EUROFUNG)-RELATED"/>
    <property type="match status" value="1"/>
</dbReference>
<feature type="transmembrane region" description="Helical" evidence="3">
    <location>
        <begin position="230"/>
        <end position="252"/>
    </location>
</feature>
<dbReference type="InterPro" id="IPR020845">
    <property type="entry name" value="AMP-binding_CS"/>
</dbReference>
<keyword evidence="7" id="KW-1185">Reference proteome</keyword>
<keyword evidence="3" id="KW-1133">Transmembrane helix</keyword>
<evidence type="ECO:0000313" key="7">
    <source>
        <dbReference type="Proteomes" id="UP000023561"/>
    </source>
</evidence>